<proteinExistence type="predicted"/>
<keyword evidence="1" id="KW-0732">Signal</keyword>
<name>D8LR47_ECTSI</name>
<accession>D8LR47</accession>
<reference evidence="2 3" key="1">
    <citation type="journal article" date="2010" name="Nature">
        <title>The Ectocarpus genome and the independent evolution of multicellularity in brown algae.</title>
        <authorList>
            <person name="Cock J.M."/>
            <person name="Sterck L."/>
            <person name="Rouze P."/>
            <person name="Scornet D."/>
            <person name="Allen A.E."/>
            <person name="Amoutzias G."/>
            <person name="Anthouard V."/>
            <person name="Artiguenave F."/>
            <person name="Aury J.M."/>
            <person name="Badger J.H."/>
            <person name="Beszteri B."/>
            <person name="Billiau K."/>
            <person name="Bonnet E."/>
            <person name="Bothwell J.H."/>
            <person name="Bowler C."/>
            <person name="Boyen C."/>
            <person name="Brownlee C."/>
            <person name="Carrano C.J."/>
            <person name="Charrier B."/>
            <person name="Cho G.Y."/>
            <person name="Coelho S.M."/>
            <person name="Collen J."/>
            <person name="Corre E."/>
            <person name="Da Silva C."/>
            <person name="Delage L."/>
            <person name="Delaroque N."/>
            <person name="Dittami S.M."/>
            <person name="Doulbeau S."/>
            <person name="Elias M."/>
            <person name="Farnham G."/>
            <person name="Gachon C.M."/>
            <person name="Gschloessl B."/>
            <person name="Heesch S."/>
            <person name="Jabbari K."/>
            <person name="Jubin C."/>
            <person name="Kawai H."/>
            <person name="Kimura K."/>
            <person name="Kloareg B."/>
            <person name="Kupper F.C."/>
            <person name="Lang D."/>
            <person name="Le Bail A."/>
            <person name="Leblanc C."/>
            <person name="Lerouge P."/>
            <person name="Lohr M."/>
            <person name="Lopez P.J."/>
            <person name="Martens C."/>
            <person name="Maumus F."/>
            <person name="Michel G."/>
            <person name="Miranda-Saavedra D."/>
            <person name="Morales J."/>
            <person name="Moreau H."/>
            <person name="Motomura T."/>
            <person name="Nagasato C."/>
            <person name="Napoli C.A."/>
            <person name="Nelson D.R."/>
            <person name="Nyvall-Collen P."/>
            <person name="Peters A.F."/>
            <person name="Pommier C."/>
            <person name="Potin P."/>
            <person name="Poulain J."/>
            <person name="Quesneville H."/>
            <person name="Read B."/>
            <person name="Rensing S.A."/>
            <person name="Ritter A."/>
            <person name="Rousvoal S."/>
            <person name="Samanta M."/>
            <person name="Samson G."/>
            <person name="Schroeder D.C."/>
            <person name="Segurens B."/>
            <person name="Strittmatter M."/>
            <person name="Tonon T."/>
            <person name="Tregear J.W."/>
            <person name="Valentin K."/>
            <person name="von Dassow P."/>
            <person name="Yamagishi T."/>
            <person name="Van de Peer Y."/>
            <person name="Wincker P."/>
        </authorList>
    </citation>
    <scope>NUCLEOTIDE SEQUENCE [LARGE SCALE GENOMIC DNA]</scope>
    <source>
        <strain evidence="3">Ec32 / CCAP1310/4</strain>
    </source>
</reference>
<keyword evidence="3" id="KW-1185">Reference proteome</keyword>
<dbReference type="EMBL" id="FN648841">
    <property type="protein sequence ID" value="CBN77720.1"/>
    <property type="molecule type" value="Genomic_DNA"/>
</dbReference>
<dbReference type="InParanoid" id="D8LR47"/>
<dbReference type="AlphaFoldDB" id="D8LR47"/>
<evidence type="ECO:0000256" key="1">
    <source>
        <dbReference type="SAM" id="SignalP"/>
    </source>
</evidence>
<dbReference type="OrthoDB" id="184797at2759"/>
<organism evidence="2 3">
    <name type="scientific">Ectocarpus siliculosus</name>
    <name type="common">Brown alga</name>
    <name type="synonym">Conferva siliculosa</name>
    <dbReference type="NCBI Taxonomy" id="2880"/>
    <lineage>
        <taxon>Eukaryota</taxon>
        <taxon>Sar</taxon>
        <taxon>Stramenopiles</taxon>
        <taxon>Ochrophyta</taxon>
        <taxon>PX clade</taxon>
        <taxon>Phaeophyceae</taxon>
        <taxon>Ectocarpales</taxon>
        <taxon>Ectocarpaceae</taxon>
        <taxon>Ectocarpus</taxon>
    </lineage>
</organism>
<dbReference type="EMBL" id="FN649741">
    <property type="protein sequence ID" value="CBN77720.1"/>
    <property type="molecule type" value="Genomic_DNA"/>
</dbReference>
<evidence type="ECO:0000313" key="3">
    <source>
        <dbReference type="Proteomes" id="UP000002630"/>
    </source>
</evidence>
<feature type="chain" id="PRO_5003117457" evidence="1">
    <location>
        <begin position="19"/>
        <end position="100"/>
    </location>
</feature>
<sequence length="100" mass="10670">MKSSVLLAAGIVVGSVQASPSAPMRFMEHLHGSGVDSQSPDRGGEGLQLYVSKRAWVEDRACTRLSRTPHLITTSQSTWFPTAVEMAEGFYSADVAALAC</sequence>
<dbReference type="Proteomes" id="UP000002630">
    <property type="component" value="Linkage Group LG16"/>
</dbReference>
<protein>
    <submittedName>
        <fullName evidence="2">Uncharacterized protein</fullName>
    </submittedName>
</protein>
<evidence type="ECO:0000313" key="2">
    <source>
        <dbReference type="EMBL" id="CBN77720.1"/>
    </source>
</evidence>
<gene>
    <name evidence="2" type="ORF">Esi_0062_0074</name>
</gene>
<feature type="signal peptide" evidence="1">
    <location>
        <begin position="1"/>
        <end position="18"/>
    </location>
</feature>